<dbReference type="EMBL" id="JASNQZ010000012">
    <property type="protein sequence ID" value="KAL0948870.1"/>
    <property type="molecule type" value="Genomic_DNA"/>
</dbReference>
<evidence type="ECO:0000313" key="1">
    <source>
        <dbReference type="EMBL" id="KAL0948870.1"/>
    </source>
</evidence>
<protein>
    <recommendedName>
        <fullName evidence="3">F-box domain-containing protein</fullName>
    </recommendedName>
</protein>
<comment type="caution">
    <text evidence="1">The sequence shown here is derived from an EMBL/GenBank/DDBJ whole genome shotgun (WGS) entry which is preliminary data.</text>
</comment>
<evidence type="ECO:0008006" key="3">
    <source>
        <dbReference type="Google" id="ProtNLM"/>
    </source>
</evidence>
<keyword evidence="2" id="KW-1185">Reference proteome</keyword>
<organism evidence="1 2">
    <name type="scientific">Hohenbuehelia grisea</name>
    <dbReference type="NCBI Taxonomy" id="104357"/>
    <lineage>
        <taxon>Eukaryota</taxon>
        <taxon>Fungi</taxon>
        <taxon>Dikarya</taxon>
        <taxon>Basidiomycota</taxon>
        <taxon>Agaricomycotina</taxon>
        <taxon>Agaricomycetes</taxon>
        <taxon>Agaricomycetidae</taxon>
        <taxon>Agaricales</taxon>
        <taxon>Pleurotineae</taxon>
        <taxon>Pleurotaceae</taxon>
        <taxon>Hohenbuehelia</taxon>
    </lineage>
</organism>
<evidence type="ECO:0000313" key="2">
    <source>
        <dbReference type="Proteomes" id="UP001556367"/>
    </source>
</evidence>
<name>A0ABR3J074_9AGAR</name>
<proteinExistence type="predicted"/>
<reference evidence="2" key="1">
    <citation type="submission" date="2024-06" db="EMBL/GenBank/DDBJ databases">
        <title>Multi-omics analyses provide insights into the biosynthesis of the anticancer antibiotic pleurotin in Hohenbuehelia grisea.</title>
        <authorList>
            <person name="Weaver J.A."/>
            <person name="Alberti F."/>
        </authorList>
    </citation>
    <scope>NUCLEOTIDE SEQUENCE [LARGE SCALE GENOMIC DNA]</scope>
    <source>
        <strain evidence="2">T-177</strain>
    </source>
</reference>
<sequence>MERQDLPTELVIYILETTAQISVQFCLTLSLVSSWTRRLALPHLFTTVVLKDNTSFFKFLEPLDKQPPKHPWPDCRPLHHVQNLWLEVAQPSLRTVFSGCCNLQKLALDHEAFTWLVFLSSTLAEDRCRQAFLPFANPTRSTGLDVLMILHDRRNWTNLLKHYQDSYFVPRITRLRLPYLKSYDRQCLPAKSFPRLSHLAIPFYDLQLHDLALLEPVLALEGLEVLVVVIMTDRTSSAAYKSVLAWFSNTHSMTSKVFLAEATSDDVETSWKLEGKGGDSIWDCATVFTQSLTLNGD</sequence>
<gene>
    <name evidence="1" type="ORF">HGRIS_008989</name>
</gene>
<accession>A0ABR3J074</accession>
<dbReference type="Proteomes" id="UP001556367">
    <property type="component" value="Unassembled WGS sequence"/>
</dbReference>